<comment type="subunit">
    <text evidence="7">Part of the nuclear pore complex (NPC).</text>
</comment>
<keyword evidence="5 7" id="KW-0906">Nuclear pore complex</keyword>
<feature type="compositionally biased region" description="Acidic residues" evidence="8">
    <location>
        <begin position="28"/>
        <end position="83"/>
    </location>
</feature>
<evidence type="ECO:0000256" key="5">
    <source>
        <dbReference type="ARBA" id="ARBA00023132"/>
    </source>
</evidence>
<name>A0A7R7VK31_ASPCH</name>
<dbReference type="PANTHER" id="PTHR13003">
    <property type="entry name" value="NUP107-RELATED"/>
    <property type="match status" value="1"/>
</dbReference>
<evidence type="ECO:0000313" key="10">
    <source>
        <dbReference type="Proteomes" id="UP000637239"/>
    </source>
</evidence>
<reference evidence="9" key="1">
    <citation type="submission" date="2021-01" db="EMBL/GenBank/DDBJ databases">
        <authorList>
            <consortium name="Aspergillus chevalieri M1 genome sequencing consortium"/>
            <person name="Kazuki M."/>
            <person name="Futagami T."/>
        </authorList>
    </citation>
    <scope>NUCLEOTIDE SEQUENCE</scope>
    <source>
        <strain evidence="9">M1</strain>
    </source>
</reference>
<dbReference type="PANTHER" id="PTHR13003:SF2">
    <property type="entry name" value="NUCLEAR PORE COMPLEX PROTEIN NUP107"/>
    <property type="match status" value="1"/>
</dbReference>
<evidence type="ECO:0000256" key="8">
    <source>
        <dbReference type="SAM" id="MobiDB-lite"/>
    </source>
</evidence>
<keyword evidence="4 7" id="KW-0811">Translocation</keyword>
<feature type="region of interest" description="Disordered" evidence="8">
    <location>
        <begin position="832"/>
        <end position="859"/>
    </location>
</feature>
<comment type="subcellular location">
    <subcellularLocation>
        <location evidence="7">Nucleus</location>
        <location evidence="7">Nuclear pore complex</location>
    </subcellularLocation>
    <subcellularLocation>
        <location evidence="7">Nucleus membrane</location>
    </subcellularLocation>
</comment>
<evidence type="ECO:0000256" key="4">
    <source>
        <dbReference type="ARBA" id="ARBA00023010"/>
    </source>
</evidence>
<evidence type="ECO:0000256" key="3">
    <source>
        <dbReference type="ARBA" id="ARBA00022927"/>
    </source>
</evidence>
<dbReference type="RefSeq" id="XP_043134679.1">
    <property type="nucleotide sequence ID" value="XM_043276729.1"/>
</dbReference>
<dbReference type="GO" id="GO:0031965">
    <property type="term" value="C:nuclear membrane"/>
    <property type="evidence" value="ECO:0007669"/>
    <property type="project" value="UniProtKB-SubCell"/>
</dbReference>
<dbReference type="Proteomes" id="UP000637239">
    <property type="component" value="Chromosome 3"/>
</dbReference>
<dbReference type="Gene3D" id="1.20.190.50">
    <property type="match status" value="1"/>
</dbReference>
<dbReference type="KEGG" id="ache:ACHE_30144S"/>
<dbReference type="GO" id="GO:0006606">
    <property type="term" value="P:protein import into nucleus"/>
    <property type="evidence" value="ECO:0007669"/>
    <property type="project" value="TreeGrafter"/>
</dbReference>
<gene>
    <name evidence="9" type="primary">NUP84</name>
    <name evidence="9" type="ORF">ACHE_30144S</name>
</gene>
<keyword evidence="6 7" id="KW-0539">Nucleus</keyword>
<comment type="similarity">
    <text evidence="7">Belongs to the nucleoporin Nup84/Nup107 family.</text>
</comment>
<accession>A0A7R7VK31</accession>
<dbReference type="EMBL" id="AP024418">
    <property type="protein sequence ID" value="BCR86157.1"/>
    <property type="molecule type" value="Genomic_DNA"/>
</dbReference>
<protein>
    <recommendedName>
        <fullName evidence="7">Nuclear pore complex protein</fullName>
    </recommendedName>
</protein>
<evidence type="ECO:0000313" key="9">
    <source>
        <dbReference type="EMBL" id="BCR86157.1"/>
    </source>
</evidence>
<dbReference type="Pfam" id="PF04121">
    <property type="entry name" value="Nup84_Nup100"/>
    <property type="match status" value="1"/>
</dbReference>
<dbReference type="GO" id="GO:0017056">
    <property type="term" value="F:structural constituent of nuclear pore"/>
    <property type="evidence" value="ECO:0007669"/>
    <property type="project" value="UniProtKB-UniRule"/>
</dbReference>
<dbReference type="Gene3D" id="1.10.3450.20">
    <property type="match status" value="1"/>
</dbReference>
<keyword evidence="1 7" id="KW-0813">Transport</keyword>
<dbReference type="FunFam" id="1.10.3450.20:FF:000003">
    <property type="entry name" value="Nuclear pore complex protein"/>
    <property type="match status" value="1"/>
</dbReference>
<keyword evidence="2" id="KW-0509">mRNA transport</keyword>
<keyword evidence="10" id="KW-1185">Reference proteome</keyword>
<dbReference type="GO" id="GO:0006406">
    <property type="term" value="P:mRNA export from nucleus"/>
    <property type="evidence" value="ECO:0007669"/>
    <property type="project" value="TreeGrafter"/>
</dbReference>
<keyword evidence="7" id="KW-0472">Membrane</keyword>
<evidence type="ECO:0000256" key="2">
    <source>
        <dbReference type="ARBA" id="ARBA00022816"/>
    </source>
</evidence>
<organism evidence="9 10">
    <name type="scientific">Aspergillus chevalieri</name>
    <name type="common">Eurotium chevalieri</name>
    <dbReference type="NCBI Taxonomy" id="182096"/>
    <lineage>
        <taxon>Eukaryota</taxon>
        <taxon>Fungi</taxon>
        <taxon>Dikarya</taxon>
        <taxon>Ascomycota</taxon>
        <taxon>Pezizomycotina</taxon>
        <taxon>Eurotiomycetes</taxon>
        <taxon>Eurotiomycetidae</taxon>
        <taxon>Eurotiales</taxon>
        <taxon>Aspergillaceae</taxon>
        <taxon>Aspergillus</taxon>
        <taxon>Aspergillus subgen. Aspergillus</taxon>
    </lineage>
</organism>
<comment type="function">
    <text evidence="7">Functions as a component of the nuclear pore complex (NPC).</text>
</comment>
<evidence type="ECO:0000256" key="6">
    <source>
        <dbReference type="ARBA" id="ARBA00023242"/>
    </source>
</evidence>
<dbReference type="GeneID" id="66980516"/>
<keyword evidence="3" id="KW-0653">Protein transport</keyword>
<feature type="region of interest" description="Disordered" evidence="8">
    <location>
        <begin position="1"/>
        <end position="86"/>
    </location>
</feature>
<reference evidence="9" key="2">
    <citation type="submission" date="2021-02" db="EMBL/GenBank/DDBJ databases">
        <title>Aspergillus chevalieri M1 genome sequence.</title>
        <authorList>
            <person name="Kadooka C."/>
            <person name="Mori K."/>
            <person name="Futagami T."/>
        </authorList>
    </citation>
    <scope>NUCLEOTIDE SEQUENCE</scope>
    <source>
        <strain evidence="9">M1</strain>
    </source>
</reference>
<dbReference type="GO" id="GO:0031080">
    <property type="term" value="C:nuclear pore outer ring"/>
    <property type="evidence" value="ECO:0007669"/>
    <property type="project" value="TreeGrafter"/>
</dbReference>
<sequence>MAPFAATRGAGGSSAGFAPINANREPNDPEIIEIDDDDDEEEPVNEDEVGEEEVTEEDEMDEDEDVPYSDEIEGEEDEEEDEGDHFAGQVNGIKARVNGYAKAAAEDSRAGETTTPELFTSAGAQQALHPLRRTADRVTRQIEAFAEKLDRFKQKGNRTDDFGRFQAAYQLVKSYQTFTQDAIQDISKQSTLKRAKMGWSASRNETAAQDPKTEEELQRLQLEANTWQLLLNLISIDNPAGHEMDKEAQETAFQKLHRYSSDREVWEQFLTADPYARECVIVMKWLEHTAKTQSEDIDSLIADLEKQAERGQGLWAHGWLYTKEAIKGQKRLRAWPQPLEPNDPGITISLLRSDKSGALITQLDPDAITRQKHLLQKQDQFHERATWMTCWKMVRQGENWTKIREWAQERLEHWRAVSLCGSSVDKVSHVGKTPVDDGTTRMMNFRSHGPWQSACSALAHNSTSEDFERAVYALLCGETEAAFKVCQNYDDYLYVHFNSVVLGRYQGFCKQFQRKLAFSPTQPATFVPEPTGYNDTSKFLQAAKGNERIGAEARNPYRTIQAVILGRGYDSFFQRLASAVSHVANSKSDGSSYVPELSSVPVDESLFIAAQDEDSLRIATHLYLVVDSIGYVRSDTQFFENVSVNVTGYISNLEERDLFDVIPLYASLLPQHLAHSALGQILLQIVDPRERKQQVRLMEKHGIDIEAVFEDQWAWVSGSVEAVEHSTTVKRYSKVLRRSDGSPYLAPVRKDLIGTSITELDDYMIRSLEWLRYIDGQWGKICHLGAQLYRRFFISGKLAAARELSRRMNLSDLSRESFGFDVAEFPMEMEDGVDASTPEPMSPSKIRLPGSAHKGSRSNGITNGAQQSILYQQSQTMRDLEALILAFDALENFATLWEKLDKYGFLFSLQSLQCINVIRNRRRRDTGTTKNLRVELQEALDEIGLNVDAILDEWLIPADNEPNVSELEEIRLTYIPELFLDYHNALYYAAHVLTGEILVQCMNLGMQVSENEHLTRSFVGAKRMRELVDALAVSSKAMVNTHSEPGKRLLGGEMLGIWNVKVDSEEDDEIRMARS</sequence>
<dbReference type="AlphaFoldDB" id="A0A7R7VK31"/>
<evidence type="ECO:0000256" key="1">
    <source>
        <dbReference type="ARBA" id="ARBA00022448"/>
    </source>
</evidence>
<proteinExistence type="inferred from homology"/>
<dbReference type="GO" id="GO:0000973">
    <property type="term" value="P:post-transcriptional tethering of RNA polymerase II gene DNA at nuclear periphery"/>
    <property type="evidence" value="ECO:0007669"/>
    <property type="project" value="TreeGrafter"/>
</dbReference>
<evidence type="ECO:0000256" key="7">
    <source>
        <dbReference type="RuleBase" id="RU365072"/>
    </source>
</evidence>
<dbReference type="InterPro" id="IPR007252">
    <property type="entry name" value="Nup84/Nup107"/>
</dbReference>